<feature type="transmembrane region" description="Helical" evidence="1">
    <location>
        <begin position="716"/>
        <end position="733"/>
    </location>
</feature>
<accession>A0A1Q9DH82</accession>
<name>A0A1Q9DH82_SYMMI</name>
<comment type="caution">
    <text evidence="2">The sequence shown here is derived from an EMBL/GenBank/DDBJ whole genome shotgun (WGS) entry which is preliminary data.</text>
</comment>
<reference evidence="2 3" key="1">
    <citation type="submission" date="2016-02" db="EMBL/GenBank/DDBJ databases">
        <title>Genome analysis of coral dinoflagellate symbionts highlights evolutionary adaptations to a symbiotic lifestyle.</title>
        <authorList>
            <person name="Aranda M."/>
            <person name="Li Y."/>
            <person name="Liew Y.J."/>
            <person name="Baumgarten S."/>
            <person name="Simakov O."/>
            <person name="Wilson M."/>
            <person name="Piel J."/>
            <person name="Ashoor H."/>
            <person name="Bougouffa S."/>
            <person name="Bajic V.B."/>
            <person name="Ryu T."/>
            <person name="Ravasi T."/>
            <person name="Bayer T."/>
            <person name="Micklem G."/>
            <person name="Kim H."/>
            <person name="Bhak J."/>
            <person name="Lajeunesse T.C."/>
            <person name="Voolstra C.R."/>
        </authorList>
    </citation>
    <scope>NUCLEOTIDE SEQUENCE [LARGE SCALE GENOMIC DNA]</scope>
    <source>
        <strain evidence="2 3">CCMP2467</strain>
    </source>
</reference>
<dbReference type="OrthoDB" id="407864at2759"/>
<keyword evidence="1" id="KW-0812">Transmembrane</keyword>
<keyword evidence="1" id="KW-1133">Transmembrane helix</keyword>
<sequence>MESLHPIFPKEYEIAGCSGIYSALCTKLYATQPLASDVFELPLMIIDWRLALHNTTNSQAAQTVVFAELYWVPGQMQQAEDRAHRPAHDRISELTRKAYGKRDGAAEQVAASLNEEFQKGTFSESLAQAGVVVRVFFESWVYVHGRSDGSDGSLNGVMEKIEAARSWDDVVSIHTRVMSATLLNMGMMQDHGLDLWPHGICGLVLNTTDYNDRWRCFYPADGCSDLRDGTGCGRHFWSYTGADRQKCTSFAKPSCDLAEWSAFRTWKCSGCPYHPTNLVDGLKMQIAWKDAVRACGSFNVTQHFHGLTYNELVLPYNPDSANQVTALFCRTVPDVFSSEQYRGIIAAAFKLRNLYEARFAKPIPVLAADFASRADRENNALQVLISKLLCMALGIGYAASLGCSTRCFEARSIARYSLPGFCFGFYDVFRMMALLKISAGSVQVLLQFQLIPMVLLRSLVFRAGIQPSDWTLLLAVTCGCAGFQYTHDATCALGMAYTAVSMGFSVVGNVLGEYLLTSEHQEPVILQNTWSLASEALAAFVMVLLDRTCFFARYCCCNFCTPLMEHERERPHITKVVASDLDSLSCKFLASLYATPGLCEGHDPCRTAWLPPPPCAGCACPWLCWAQATVCPGEWRCNNRKLHAVLATRARRVLQESRRNDSSLPFWEPLRITEKISISPPVVLLQALYAIVILMFCTASVACWVVYVVFFGLVRWILLGLLFIPWFLVAVGWQLCNALFTGVLAPVALVTWLATAVSSLFGPDECFHCWYTPEEWMAYAGSCLKSFMEQAYRELSHYESFYQFQDQVTSSTQQWLIALSDGGLLAVASIYVIVYSYEQVNLHEDCARDLRKAYTAILELPLRPLTQVSEAVTERIEREASNLWVDFLSSSRLMIAWAEDWPQGFIGLVLVLRYMLPDEGVKGIGFAGISAPISLSKGLLIPTFQKPCLSGVAKKYNKAWSIW</sequence>
<organism evidence="2 3">
    <name type="scientific">Symbiodinium microadriaticum</name>
    <name type="common">Dinoflagellate</name>
    <name type="synonym">Zooxanthella microadriatica</name>
    <dbReference type="NCBI Taxonomy" id="2951"/>
    <lineage>
        <taxon>Eukaryota</taxon>
        <taxon>Sar</taxon>
        <taxon>Alveolata</taxon>
        <taxon>Dinophyceae</taxon>
        <taxon>Suessiales</taxon>
        <taxon>Symbiodiniaceae</taxon>
        <taxon>Symbiodinium</taxon>
    </lineage>
</organism>
<evidence type="ECO:0000256" key="1">
    <source>
        <dbReference type="SAM" id="Phobius"/>
    </source>
</evidence>
<evidence type="ECO:0000313" key="2">
    <source>
        <dbReference type="EMBL" id="OLP94521.1"/>
    </source>
</evidence>
<dbReference type="EMBL" id="LSRX01000538">
    <property type="protein sequence ID" value="OLP94521.1"/>
    <property type="molecule type" value="Genomic_DNA"/>
</dbReference>
<feature type="transmembrane region" description="Helical" evidence="1">
    <location>
        <begin position="687"/>
        <end position="709"/>
    </location>
</feature>
<feature type="transmembrane region" description="Helical" evidence="1">
    <location>
        <begin position="739"/>
        <end position="761"/>
    </location>
</feature>
<proteinExistence type="predicted"/>
<evidence type="ECO:0000313" key="3">
    <source>
        <dbReference type="Proteomes" id="UP000186817"/>
    </source>
</evidence>
<dbReference type="Proteomes" id="UP000186817">
    <property type="component" value="Unassembled WGS sequence"/>
</dbReference>
<dbReference type="AlphaFoldDB" id="A0A1Q9DH82"/>
<gene>
    <name evidence="2" type="ORF">AK812_SmicGene23445</name>
</gene>
<keyword evidence="3" id="KW-1185">Reference proteome</keyword>
<keyword evidence="1" id="KW-0472">Membrane</keyword>
<protein>
    <submittedName>
        <fullName evidence="2">Uncharacterized protein</fullName>
    </submittedName>
</protein>
<feature type="transmembrane region" description="Helical" evidence="1">
    <location>
        <begin position="815"/>
        <end position="837"/>
    </location>
</feature>